<organism evidence="1 2">
    <name type="scientific">Anaerostipes hadrus</name>
    <dbReference type="NCBI Taxonomy" id="649756"/>
    <lineage>
        <taxon>Bacteria</taxon>
        <taxon>Bacillati</taxon>
        <taxon>Bacillota</taxon>
        <taxon>Clostridia</taxon>
        <taxon>Lachnospirales</taxon>
        <taxon>Lachnospiraceae</taxon>
        <taxon>Anaerostipes</taxon>
    </lineage>
</organism>
<evidence type="ECO:0000313" key="1">
    <source>
        <dbReference type="EMBL" id="CBL38330.1"/>
    </source>
</evidence>
<dbReference type="AlphaFoldDB" id="D4N0D5"/>
<accession>D4N0D5</accession>
<name>D4N0D5_ANAHA</name>
<dbReference type="Proteomes" id="UP000008960">
    <property type="component" value="Chromosome"/>
</dbReference>
<evidence type="ECO:0000313" key="2">
    <source>
        <dbReference type="Proteomes" id="UP000008960"/>
    </source>
</evidence>
<dbReference type="KEGG" id="bprl:CL2_13740"/>
<sequence>MISLRVKKEIEDEFIWEIQMILYNLLVYKTNKKEIEYET</sequence>
<gene>
    <name evidence="1" type="ORF">CL2_13740</name>
</gene>
<dbReference type="EMBL" id="FP929061">
    <property type="protein sequence ID" value="CBL38330.1"/>
    <property type="molecule type" value="Genomic_DNA"/>
</dbReference>
<reference evidence="1 2" key="1">
    <citation type="submission" date="2010-03" db="EMBL/GenBank/DDBJ databases">
        <title>The genome sequence of Clostridiales sp. SSC/2.</title>
        <authorList>
            <consortium name="metaHIT consortium -- http://www.metahit.eu/"/>
            <person name="Pajon A."/>
            <person name="Turner K."/>
            <person name="Parkhill J."/>
            <person name="Duncan S."/>
            <person name="Flint H."/>
        </authorList>
    </citation>
    <scope>NUCLEOTIDE SEQUENCE [LARGE SCALE GENOMIC DNA]</scope>
    <source>
        <strain evidence="1 2">SSC/2</strain>
    </source>
</reference>
<protein>
    <submittedName>
        <fullName evidence="1">Uncharacterized protein</fullName>
    </submittedName>
</protein>
<reference evidence="1 2" key="2">
    <citation type="submission" date="2010-03" db="EMBL/GenBank/DDBJ databases">
        <authorList>
            <person name="Pajon A."/>
        </authorList>
    </citation>
    <scope>NUCLEOTIDE SEQUENCE [LARGE SCALE GENOMIC DNA]</scope>
    <source>
        <strain evidence="1 2">SSC/2</strain>
    </source>
</reference>
<proteinExistence type="predicted"/>